<evidence type="ECO:0000313" key="1">
    <source>
        <dbReference type="EMBL" id="VDP03633.1"/>
    </source>
</evidence>
<protein>
    <submittedName>
        <fullName evidence="1 3">Uncharacterized protein</fullName>
    </submittedName>
</protein>
<organism evidence="2 3">
    <name type="scientific">Heligmosomoides polygyrus</name>
    <name type="common">Parasitic roundworm</name>
    <dbReference type="NCBI Taxonomy" id="6339"/>
    <lineage>
        <taxon>Eukaryota</taxon>
        <taxon>Metazoa</taxon>
        <taxon>Ecdysozoa</taxon>
        <taxon>Nematoda</taxon>
        <taxon>Chromadorea</taxon>
        <taxon>Rhabditida</taxon>
        <taxon>Rhabditina</taxon>
        <taxon>Rhabditomorpha</taxon>
        <taxon>Strongyloidea</taxon>
        <taxon>Heligmosomidae</taxon>
        <taxon>Heligmosomoides</taxon>
    </lineage>
</organism>
<accession>A0A3P8E4Z1</accession>
<dbReference type="EMBL" id="UZAH01028997">
    <property type="protein sequence ID" value="VDP03633.1"/>
    <property type="molecule type" value="Genomic_DNA"/>
</dbReference>
<gene>
    <name evidence="1" type="ORF">HPBE_LOCUS15704</name>
</gene>
<proteinExistence type="predicted"/>
<sequence length="266" mass="30042">MAALIIDAKELFNFSSVWRWRATARAFGGGAVAITAPDERRPRGGNGVSSARHVAKLQKELHHKQLQMSELADRIKQMGTDVQAHGNFNGVDLSRLEEWDGHLLLAVAHAKLRAEKGASASYVGHRAREKESFKRFINSFLVKYPKRLWDDKSLIQLLEGMLRKDALTIFGTLPHNVKAGTFDDVVRAMEDRLKVDDNNACVKAMTKLRKLAIRDRQSVSEFCLVSGKWPTKHSQTLRQNARRSRRRKSSLINLHIGKAVMSCPKH</sequence>
<keyword evidence="2" id="KW-1185">Reference proteome</keyword>
<name>A0A183G2X6_HELPZ</name>
<accession>A0A183G2X6</accession>
<evidence type="ECO:0000313" key="2">
    <source>
        <dbReference type="Proteomes" id="UP000050761"/>
    </source>
</evidence>
<dbReference type="AlphaFoldDB" id="A0A183G2X6"/>
<reference evidence="1 2" key="1">
    <citation type="submission" date="2018-11" db="EMBL/GenBank/DDBJ databases">
        <authorList>
            <consortium name="Pathogen Informatics"/>
        </authorList>
    </citation>
    <scope>NUCLEOTIDE SEQUENCE [LARGE SCALE GENOMIC DNA]</scope>
</reference>
<dbReference type="Proteomes" id="UP000050761">
    <property type="component" value="Unassembled WGS sequence"/>
</dbReference>
<dbReference type="WBParaSite" id="HPBE_0001570501-mRNA-1">
    <property type="protein sequence ID" value="HPBE_0001570501-mRNA-1"/>
    <property type="gene ID" value="HPBE_0001570501"/>
</dbReference>
<evidence type="ECO:0000313" key="3">
    <source>
        <dbReference type="WBParaSite" id="HPBE_0001570501-mRNA-1"/>
    </source>
</evidence>
<reference evidence="3" key="2">
    <citation type="submission" date="2019-09" db="UniProtKB">
        <authorList>
            <consortium name="WormBaseParasite"/>
        </authorList>
    </citation>
    <scope>IDENTIFICATION</scope>
</reference>